<dbReference type="SMR" id="B5VIK1"/>
<dbReference type="InterPro" id="IPR001623">
    <property type="entry name" value="DnaJ_domain"/>
</dbReference>
<keyword evidence="4" id="KW-0143">Chaperone</keyword>
<evidence type="ECO:0000256" key="6">
    <source>
        <dbReference type="SAM" id="Phobius"/>
    </source>
</evidence>
<dbReference type="CDD" id="cd06257">
    <property type="entry name" value="DnaJ"/>
    <property type="match status" value="1"/>
</dbReference>
<proteinExistence type="predicted"/>
<accession>B5VIK1</accession>
<evidence type="ECO:0000256" key="1">
    <source>
        <dbReference type="ARBA" id="ARBA00004123"/>
    </source>
</evidence>
<keyword evidence="5" id="KW-0539">Nucleus</keyword>
<dbReference type="AlphaFoldDB" id="B5VIK1"/>
<evidence type="ECO:0000256" key="3">
    <source>
        <dbReference type="ARBA" id="ARBA00022490"/>
    </source>
</evidence>
<keyword evidence="6" id="KW-0812">Transmembrane</keyword>
<gene>
    <name evidence="8" type="ORF">AWRI1631_71280</name>
</gene>
<dbReference type="GO" id="GO:0000390">
    <property type="term" value="P:spliceosomal complex disassembly"/>
    <property type="evidence" value="ECO:0007669"/>
    <property type="project" value="TreeGrafter"/>
</dbReference>
<dbReference type="Proteomes" id="UP000008988">
    <property type="component" value="Unassembled WGS sequence"/>
</dbReference>
<evidence type="ECO:0000313" key="9">
    <source>
        <dbReference type="Proteomes" id="UP000008988"/>
    </source>
</evidence>
<dbReference type="InterPro" id="IPR036869">
    <property type="entry name" value="J_dom_sf"/>
</dbReference>
<dbReference type="PROSITE" id="PS00636">
    <property type="entry name" value="DNAJ_1"/>
    <property type="match status" value="1"/>
</dbReference>
<feature type="domain" description="J" evidence="7">
    <location>
        <begin position="79"/>
        <end position="151"/>
    </location>
</feature>
<keyword evidence="6" id="KW-0472">Membrane</keyword>
<organism evidence="8 9">
    <name type="scientific">Saccharomyces cerevisiae (strain AWRI1631)</name>
    <name type="common">Baker's yeast</name>
    <dbReference type="NCBI Taxonomy" id="545124"/>
    <lineage>
        <taxon>Eukaryota</taxon>
        <taxon>Fungi</taxon>
        <taxon>Dikarya</taxon>
        <taxon>Ascomycota</taxon>
        <taxon>Saccharomycotina</taxon>
        <taxon>Saccharomycetes</taxon>
        <taxon>Saccharomycetales</taxon>
        <taxon>Saccharomycetaceae</taxon>
        <taxon>Saccharomyces</taxon>
    </lineage>
</organism>
<dbReference type="Gene3D" id="1.10.287.110">
    <property type="entry name" value="DnaJ domain"/>
    <property type="match status" value="1"/>
</dbReference>
<dbReference type="SUPFAM" id="SSF46565">
    <property type="entry name" value="Chaperone J-domain"/>
    <property type="match status" value="1"/>
</dbReference>
<dbReference type="OrthoDB" id="436519at2759"/>
<dbReference type="InterPro" id="IPR018253">
    <property type="entry name" value="DnaJ_domain_CS"/>
</dbReference>
<dbReference type="EMBL" id="ABSV01000857">
    <property type="protein sequence ID" value="EDZ72245.1"/>
    <property type="molecule type" value="Genomic_DNA"/>
</dbReference>
<reference evidence="8 9" key="1">
    <citation type="journal article" date="2008" name="FEMS Yeast Res.">
        <title>Comparative genome analysis of a Saccharomyces cerevisiae wine strain.</title>
        <authorList>
            <person name="Borneman A.R."/>
            <person name="Forgan A.H."/>
            <person name="Pretorius I.S."/>
            <person name="Chambers P.J."/>
        </authorList>
    </citation>
    <scope>NUCLEOTIDE SEQUENCE [LARGE SCALE GENOMIC DNA]</scope>
    <source>
        <strain evidence="8 9">AWRI1631</strain>
    </source>
</reference>
<keyword evidence="6" id="KW-1133">Transmembrane helix</keyword>
<dbReference type="GO" id="GO:0005737">
    <property type="term" value="C:cytoplasm"/>
    <property type="evidence" value="ECO:0007669"/>
    <property type="project" value="UniProtKB-SubCell"/>
</dbReference>
<comment type="subcellular location">
    <subcellularLocation>
        <location evidence="2">Cytoplasm</location>
    </subcellularLocation>
    <subcellularLocation>
        <location evidence="1">Nucleus</location>
    </subcellularLocation>
</comment>
<dbReference type="Pfam" id="PF00226">
    <property type="entry name" value="DnaJ"/>
    <property type="match status" value="1"/>
</dbReference>
<evidence type="ECO:0000256" key="4">
    <source>
        <dbReference type="ARBA" id="ARBA00023186"/>
    </source>
</evidence>
<comment type="caution">
    <text evidence="8">The sequence shown here is derived from an EMBL/GenBank/DDBJ whole genome shotgun (WGS) entry which is preliminary data.</text>
</comment>
<dbReference type="PANTHER" id="PTHR44313:SF1">
    <property type="entry name" value="DNAJ HOMOLOG SUBFAMILY C MEMBER 17"/>
    <property type="match status" value="1"/>
</dbReference>
<sequence>MNIYTHTHIYISHIYIYICIYICKPHYFVFSFLCFPCILSRKTLEDESKIKKQVHRRTTSLATTMPGHELEDVINQRLNLYDVLELPTPLDVHTIYDDLPQIKRKYRTLALKYHPDKHPDNPSIIHKFHLLSTATNILTNADVRPHYDRWLIEFLRKTNDIERNKLIQKLEESESSTIPTTTPHPDLLQIQRHGELLRKLKHFNLPYGDWKHLNTQDQENASQHPYYDCSTLRIVLDNFLQSNNKSNCLSHLRNQVFITLSANEIYDIYFSERNNYSKDDSIIIYTVFDTPITAQHVFRNWSSGNLIPTVKDISPLIPLHYYSDFNLETELNDDIARLVSNEPILLD</sequence>
<dbReference type="InterPro" id="IPR052094">
    <property type="entry name" value="Pre-mRNA-splicing_ERAD"/>
</dbReference>
<evidence type="ECO:0000313" key="8">
    <source>
        <dbReference type="EMBL" id="EDZ72245.1"/>
    </source>
</evidence>
<keyword evidence="3" id="KW-0963">Cytoplasm</keyword>
<feature type="transmembrane region" description="Helical" evidence="6">
    <location>
        <begin position="14"/>
        <end position="39"/>
    </location>
</feature>
<evidence type="ECO:0000259" key="7">
    <source>
        <dbReference type="PROSITE" id="PS50076"/>
    </source>
</evidence>
<dbReference type="PANTHER" id="PTHR44313">
    <property type="entry name" value="DNAJ HOMOLOG SUBFAMILY C MEMBER 17"/>
    <property type="match status" value="1"/>
</dbReference>
<evidence type="ECO:0000256" key="5">
    <source>
        <dbReference type="ARBA" id="ARBA00023242"/>
    </source>
</evidence>
<protein>
    <submittedName>
        <fullName evidence="8">YGL128Cp-like protein</fullName>
    </submittedName>
</protein>
<dbReference type="GO" id="GO:0005681">
    <property type="term" value="C:spliceosomal complex"/>
    <property type="evidence" value="ECO:0007669"/>
    <property type="project" value="TreeGrafter"/>
</dbReference>
<dbReference type="SMART" id="SM00271">
    <property type="entry name" value="DnaJ"/>
    <property type="match status" value="1"/>
</dbReference>
<name>B5VIK1_YEAS6</name>
<dbReference type="PROSITE" id="PS50076">
    <property type="entry name" value="DNAJ_2"/>
    <property type="match status" value="1"/>
</dbReference>
<evidence type="ECO:0000256" key="2">
    <source>
        <dbReference type="ARBA" id="ARBA00004496"/>
    </source>
</evidence>